<feature type="region of interest" description="Disordered" evidence="1">
    <location>
        <begin position="16"/>
        <end position="42"/>
    </location>
</feature>
<name>U1Q440_9ACTO</name>
<gene>
    <name evidence="2" type="ORF">HMPREF1979_02277</name>
</gene>
<organism evidence="2 3">
    <name type="scientific">Actinomyces johnsonii F0542</name>
    <dbReference type="NCBI Taxonomy" id="1321818"/>
    <lineage>
        <taxon>Bacteria</taxon>
        <taxon>Bacillati</taxon>
        <taxon>Actinomycetota</taxon>
        <taxon>Actinomycetes</taxon>
        <taxon>Actinomycetales</taxon>
        <taxon>Actinomycetaceae</taxon>
        <taxon>Actinomyces</taxon>
    </lineage>
</organism>
<evidence type="ECO:0000313" key="3">
    <source>
        <dbReference type="Proteomes" id="UP000016536"/>
    </source>
</evidence>
<protein>
    <submittedName>
        <fullName evidence="2">Uncharacterized protein</fullName>
    </submittedName>
</protein>
<sequence length="42" mass="4565">MRLESLRLPCGCDKGLRKTRPTGRGPVAGLRQGGDRAATTRR</sequence>
<dbReference type="AlphaFoldDB" id="U1Q440"/>
<accession>U1Q440</accession>
<evidence type="ECO:0000256" key="1">
    <source>
        <dbReference type="SAM" id="MobiDB-lite"/>
    </source>
</evidence>
<proteinExistence type="predicted"/>
<evidence type="ECO:0000313" key="2">
    <source>
        <dbReference type="EMBL" id="ERH22700.1"/>
    </source>
</evidence>
<comment type="caution">
    <text evidence="2">The sequence shown here is derived from an EMBL/GenBank/DDBJ whole genome shotgun (WGS) entry which is preliminary data.</text>
</comment>
<dbReference type="EMBL" id="AWSE01000143">
    <property type="protein sequence ID" value="ERH22700.1"/>
    <property type="molecule type" value="Genomic_DNA"/>
</dbReference>
<dbReference type="HOGENOM" id="CLU_3246050_0_0_11"/>
<reference evidence="2 3" key="1">
    <citation type="submission" date="2013-08" db="EMBL/GenBank/DDBJ databases">
        <authorList>
            <person name="Weinstock G."/>
            <person name="Sodergren E."/>
            <person name="Wylie T."/>
            <person name="Fulton L."/>
            <person name="Fulton R."/>
            <person name="Fronick C."/>
            <person name="O'Laughlin M."/>
            <person name="Godfrey J."/>
            <person name="Miner T."/>
            <person name="Herter B."/>
            <person name="Appelbaum E."/>
            <person name="Cordes M."/>
            <person name="Lek S."/>
            <person name="Wollam A."/>
            <person name="Pepin K.H."/>
            <person name="Palsikar V.B."/>
            <person name="Mitreva M."/>
            <person name="Wilson R.K."/>
        </authorList>
    </citation>
    <scope>NUCLEOTIDE SEQUENCE [LARGE SCALE GENOMIC DNA]</scope>
    <source>
        <strain evidence="2 3">F0542</strain>
    </source>
</reference>
<dbReference type="Proteomes" id="UP000016536">
    <property type="component" value="Unassembled WGS sequence"/>
</dbReference>
<keyword evidence="3" id="KW-1185">Reference proteome</keyword>